<dbReference type="UniPathway" id="UPA00251">
    <property type="reaction ID" value="UER00323"/>
</dbReference>
<comment type="pathway">
    <text evidence="3">Porphyrin-containing compound metabolism; protoporphyrin-IX biosynthesis; protoporphyrinogen-IX from coproporphyrinogen-III (AdoMet route): step 1/1.</text>
</comment>
<name>A0A1Y5HL39_OLEAN</name>
<dbReference type="InterPro" id="IPR006638">
    <property type="entry name" value="Elp3/MiaA/NifB-like_rSAM"/>
</dbReference>
<keyword evidence="8" id="KW-0004">4Fe-4S</keyword>
<evidence type="ECO:0000256" key="13">
    <source>
        <dbReference type="ARBA" id="ARBA00023004"/>
    </source>
</evidence>
<sequence length="347" mass="39827">RKRFTFSTADTADYSIEIDPRELRPYTLKLLRELGFNRTSFGVQDLNEKVQQAVNRIQPESMIRQVMVEARELGFRSINIDLIYGLPHQSQQTFAETLDVIIDMSPDRLSVFNYAHLPERFKPQRRIKEEDLPTPEEKLKILGNCITTLTEVGYHYVGMDHFAKADDELSRAQGAKELHRNFQGYTTHGNCDLIGFGVSSISQISDCYLQNSPDIKVYEDAIENNRFPVVKLIETDKDDLIRRQVIMELLCHDQMIFSELDQAFAINSQEYFAEELSKLTPMVEDALLDISDEGIHITEKGRLLVRNACMVFDTYLNANIIQSYSPSADASDDARKQANRPRFSKAI</sequence>
<feature type="region of interest" description="Disordered" evidence="18">
    <location>
        <begin position="326"/>
        <end position="347"/>
    </location>
</feature>
<gene>
    <name evidence="20" type="ORF">A9R00_11815</name>
</gene>
<dbReference type="InterPro" id="IPR004558">
    <property type="entry name" value="Coprogen_oxidase_HemN"/>
</dbReference>
<dbReference type="Proteomes" id="UP000227088">
    <property type="component" value="Unassembled WGS sequence"/>
</dbReference>
<evidence type="ECO:0000259" key="19">
    <source>
        <dbReference type="SMART" id="SM00729"/>
    </source>
</evidence>
<dbReference type="InterPro" id="IPR058240">
    <property type="entry name" value="rSAM_sf"/>
</dbReference>
<evidence type="ECO:0000256" key="8">
    <source>
        <dbReference type="ARBA" id="ARBA00022485"/>
    </source>
</evidence>
<dbReference type="PANTHER" id="PTHR13932:SF6">
    <property type="entry name" value="OXYGEN-INDEPENDENT COPROPORPHYRINOGEN III OXIDASE"/>
    <property type="match status" value="1"/>
</dbReference>
<dbReference type="GO" id="GO:0006782">
    <property type="term" value="P:protoporphyrinogen IX biosynthetic process"/>
    <property type="evidence" value="ECO:0007669"/>
    <property type="project" value="UniProtKB-UniPathway"/>
</dbReference>
<dbReference type="GO" id="GO:0051539">
    <property type="term" value="F:4 iron, 4 sulfur cluster binding"/>
    <property type="evidence" value="ECO:0007669"/>
    <property type="project" value="UniProtKB-KW"/>
</dbReference>
<keyword evidence="11" id="KW-0479">Metal-binding</keyword>
<dbReference type="GO" id="GO:0046872">
    <property type="term" value="F:metal ion binding"/>
    <property type="evidence" value="ECO:0007669"/>
    <property type="project" value="UniProtKB-KW"/>
</dbReference>
<keyword evidence="13" id="KW-0408">Iron</keyword>
<comment type="subcellular location">
    <subcellularLocation>
        <location evidence="2">Cytoplasm</location>
    </subcellularLocation>
</comment>
<keyword evidence="9" id="KW-0963">Cytoplasm</keyword>
<dbReference type="EMBL" id="MABE01000674">
    <property type="protein sequence ID" value="OUS35842.1"/>
    <property type="molecule type" value="Genomic_DNA"/>
</dbReference>
<dbReference type="AlphaFoldDB" id="A0A1Y5HL39"/>
<proteinExistence type="inferred from homology"/>
<dbReference type="SMART" id="SM00729">
    <property type="entry name" value="Elp3"/>
    <property type="match status" value="1"/>
</dbReference>
<dbReference type="FunFam" id="1.10.10.920:FF:000001">
    <property type="entry name" value="Coproporphyrinogen-III oxidase"/>
    <property type="match status" value="1"/>
</dbReference>
<keyword evidence="15" id="KW-0627">Porphyrin biosynthesis</keyword>
<dbReference type="EC" id="1.3.98.3" evidence="6"/>
<evidence type="ECO:0000256" key="12">
    <source>
        <dbReference type="ARBA" id="ARBA00023002"/>
    </source>
</evidence>
<dbReference type="NCBIfam" id="TIGR00538">
    <property type="entry name" value="hemN"/>
    <property type="match status" value="1"/>
</dbReference>
<dbReference type="InterPro" id="IPR007197">
    <property type="entry name" value="rSAM"/>
</dbReference>
<evidence type="ECO:0000256" key="15">
    <source>
        <dbReference type="ARBA" id="ARBA00023244"/>
    </source>
</evidence>
<comment type="caution">
    <text evidence="20">The sequence shown here is derived from an EMBL/GenBank/DDBJ whole genome shotgun (WGS) entry which is preliminary data.</text>
</comment>
<evidence type="ECO:0000256" key="9">
    <source>
        <dbReference type="ARBA" id="ARBA00022490"/>
    </source>
</evidence>
<dbReference type="Gene3D" id="1.10.10.920">
    <property type="match status" value="1"/>
</dbReference>
<organism evidence="20 21">
    <name type="scientific">Oleispira antarctica</name>
    <dbReference type="NCBI Taxonomy" id="188908"/>
    <lineage>
        <taxon>Bacteria</taxon>
        <taxon>Pseudomonadati</taxon>
        <taxon>Pseudomonadota</taxon>
        <taxon>Gammaproteobacteria</taxon>
        <taxon>Oceanospirillales</taxon>
        <taxon>Oceanospirillaceae</taxon>
        <taxon>Oleispira</taxon>
    </lineage>
</organism>
<comment type="subunit">
    <text evidence="5">Monomer.</text>
</comment>
<evidence type="ECO:0000256" key="4">
    <source>
        <dbReference type="ARBA" id="ARBA00005493"/>
    </source>
</evidence>
<dbReference type="InterPro" id="IPR010723">
    <property type="entry name" value="HemN_C"/>
</dbReference>
<keyword evidence="12" id="KW-0560">Oxidoreductase</keyword>
<evidence type="ECO:0000256" key="3">
    <source>
        <dbReference type="ARBA" id="ARBA00004785"/>
    </source>
</evidence>
<feature type="domain" description="Elp3/MiaA/NifB-like radical SAM core" evidence="19">
    <location>
        <begin position="2"/>
        <end position="144"/>
    </location>
</feature>
<evidence type="ECO:0000256" key="5">
    <source>
        <dbReference type="ARBA" id="ARBA00011245"/>
    </source>
</evidence>
<evidence type="ECO:0000256" key="10">
    <source>
        <dbReference type="ARBA" id="ARBA00022691"/>
    </source>
</evidence>
<dbReference type="Pfam" id="PF06969">
    <property type="entry name" value="HemN_C"/>
    <property type="match status" value="1"/>
</dbReference>
<evidence type="ECO:0000256" key="6">
    <source>
        <dbReference type="ARBA" id="ARBA00011912"/>
    </source>
</evidence>
<evidence type="ECO:0000256" key="2">
    <source>
        <dbReference type="ARBA" id="ARBA00004496"/>
    </source>
</evidence>
<feature type="non-terminal residue" evidence="20">
    <location>
        <position position="1"/>
    </location>
</feature>
<evidence type="ECO:0000256" key="16">
    <source>
        <dbReference type="ARBA" id="ARBA00030263"/>
    </source>
</evidence>
<dbReference type="Gene3D" id="3.30.750.200">
    <property type="match status" value="1"/>
</dbReference>
<evidence type="ECO:0000313" key="20">
    <source>
        <dbReference type="EMBL" id="OUS35842.1"/>
    </source>
</evidence>
<dbReference type="Pfam" id="PF04055">
    <property type="entry name" value="Radical_SAM"/>
    <property type="match status" value="1"/>
</dbReference>
<dbReference type="GO" id="GO:0005737">
    <property type="term" value="C:cytoplasm"/>
    <property type="evidence" value="ECO:0007669"/>
    <property type="project" value="UniProtKB-SubCell"/>
</dbReference>
<comment type="cofactor">
    <cofactor evidence="1">
        <name>[4Fe-4S] cluster</name>
        <dbReference type="ChEBI" id="CHEBI:49883"/>
    </cofactor>
</comment>
<keyword evidence="10" id="KW-0949">S-adenosyl-L-methionine</keyword>
<evidence type="ECO:0000313" key="21">
    <source>
        <dbReference type="Proteomes" id="UP000227088"/>
    </source>
</evidence>
<evidence type="ECO:0000256" key="18">
    <source>
        <dbReference type="SAM" id="MobiDB-lite"/>
    </source>
</evidence>
<evidence type="ECO:0000256" key="17">
    <source>
        <dbReference type="ARBA" id="ARBA00048321"/>
    </source>
</evidence>
<dbReference type="PANTHER" id="PTHR13932">
    <property type="entry name" value="COPROPORPHYRINIGEN III OXIDASE"/>
    <property type="match status" value="1"/>
</dbReference>
<reference evidence="21" key="1">
    <citation type="journal article" date="2017" name="Proc. Natl. Acad. Sci. U.S.A.">
        <title>Simulation of Deepwater Horizon oil plume reveals substrate specialization within a complex community of hydrocarbon degraders.</title>
        <authorList>
            <person name="Hu P."/>
            <person name="Dubinsky E.A."/>
            <person name="Probst A.J."/>
            <person name="Wang J."/>
            <person name="Sieber C.M.K."/>
            <person name="Tom L.M."/>
            <person name="Gardinali P."/>
            <person name="Banfield J.F."/>
            <person name="Atlas R.M."/>
            <person name="Andersen G.L."/>
        </authorList>
    </citation>
    <scope>NUCLEOTIDE SEQUENCE [LARGE SCALE GENOMIC DNA]</scope>
</reference>
<evidence type="ECO:0000256" key="7">
    <source>
        <dbReference type="ARBA" id="ARBA00020156"/>
    </source>
</evidence>
<keyword evidence="14" id="KW-0411">Iron-sulfur</keyword>
<feature type="compositionally biased region" description="Basic residues" evidence="18">
    <location>
        <begin position="337"/>
        <end position="347"/>
    </location>
</feature>
<comment type="similarity">
    <text evidence="4">Belongs to the anaerobic coproporphyrinogen-III oxidase family.</text>
</comment>
<comment type="catalytic activity">
    <reaction evidence="17">
        <text>coproporphyrinogen III + 2 S-adenosyl-L-methionine = protoporphyrinogen IX + 2 5'-deoxyadenosine + 2 L-methionine + 2 CO2</text>
        <dbReference type="Rhea" id="RHEA:15425"/>
        <dbReference type="ChEBI" id="CHEBI:16526"/>
        <dbReference type="ChEBI" id="CHEBI:17319"/>
        <dbReference type="ChEBI" id="CHEBI:57307"/>
        <dbReference type="ChEBI" id="CHEBI:57309"/>
        <dbReference type="ChEBI" id="CHEBI:57844"/>
        <dbReference type="ChEBI" id="CHEBI:59789"/>
        <dbReference type="EC" id="1.3.98.3"/>
    </reaction>
</comment>
<evidence type="ECO:0000256" key="11">
    <source>
        <dbReference type="ARBA" id="ARBA00022723"/>
    </source>
</evidence>
<dbReference type="SUPFAM" id="SSF102114">
    <property type="entry name" value="Radical SAM enzymes"/>
    <property type="match status" value="1"/>
</dbReference>
<evidence type="ECO:0000256" key="14">
    <source>
        <dbReference type="ARBA" id="ARBA00023014"/>
    </source>
</evidence>
<evidence type="ECO:0000256" key="1">
    <source>
        <dbReference type="ARBA" id="ARBA00001966"/>
    </source>
</evidence>
<dbReference type="GO" id="GO:0051989">
    <property type="term" value="F:coproporphyrinogen dehydrogenase activity"/>
    <property type="evidence" value="ECO:0007669"/>
    <property type="project" value="UniProtKB-EC"/>
</dbReference>
<protein>
    <recommendedName>
        <fullName evidence="7">Oxygen-independent coproporphyrinogen III oxidase</fullName>
        <ecNumber evidence="6">1.3.98.3</ecNumber>
    </recommendedName>
    <alternativeName>
        <fullName evidence="16">Coproporphyrinogen III dehydrogenase</fullName>
    </alternativeName>
</protein>
<accession>A0A1Y5HL39</accession>
<dbReference type="InterPro" id="IPR034505">
    <property type="entry name" value="Coproporphyrinogen-III_oxidase"/>
</dbReference>
<dbReference type="GO" id="GO:0004109">
    <property type="term" value="F:coproporphyrinogen oxidase activity"/>
    <property type="evidence" value="ECO:0007669"/>
    <property type="project" value="InterPro"/>
</dbReference>